<dbReference type="Proteomes" id="UP000656804">
    <property type="component" value="Unassembled WGS sequence"/>
</dbReference>
<organism evidence="2 3">
    <name type="scientific">Nocardioides acrostichi</name>
    <dbReference type="NCBI Taxonomy" id="2784339"/>
    <lineage>
        <taxon>Bacteria</taxon>
        <taxon>Bacillati</taxon>
        <taxon>Actinomycetota</taxon>
        <taxon>Actinomycetes</taxon>
        <taxon>Propionibacteriales</taxon>
        <taxon>Nocardioidaceae</taxon>
        <taxon>Nocardioides</taxon>
    </lineage>
</organism>
<feature type="chain" id="PRO_5036698105" description="Alpha-L-arabinofuranosidase C-terminal domain-containing protein" evidence="1">
    <location>
        <begin position="28"/>
        <end position="538"/>
    </location>
</feature>
<evidence type="ECO:0000313" key="3">
    <source>
        <dbReference type="Proteomes" id="UP000656804"/>
    </source>
</evidence>
<evidence type="ECO:0000256" key="1">
    <source>
        <dbReference type="SAM" id="SignalP"/>
    </source>
</evidence>
<reference evidence="2" key="1">
    <citation type="submission" date="2020-11" db="EMBL/GenBank/DDBJ databases">
        <title>Nocardioides sp. CBS4Y-1, whole genome shotgun sequence.</title>
        <authorList>
            <person name="Tuo L."/>
        </authorList>
    </citation>
    <scope>NUCLEOTIDE SEQUENCE</scope>
    <source>
        <strain evidence="2">CBS4Y-1</strain>
    </source>
</reference>
<evidence type="ECO:0008006" key="4">
    <source>
        <dbReference type="Google" id="ProtNLM"/>
    </source>
</evidence>
<dbReference type="AlphaFoldDB" id="A0A930UTX7"/>
<accession>A0A930UTX7</accession>
<name>A0A930UTX7_9ACTN</name>
<dbReference type="Gene3D" id="3.20.20.80">
    <property type="entry name" value="Glycosidases"/>
    <property type="match status" value="1"/>
</dbReference>
<feature type="signal peptide" evidence="1">
    <location>
        <begin position="1"/>
        <end position="27"/>
    </location>
</feature>
<protein>
    <recommendedName>
        <fullName evidence="4">Alpha-L-arabinofuranosidase C-terminal domain-containing protein</fullName>
    </recommendedName>
</protein>
<proteinExistence type="predicted"/>
<dbReference type="SUPFAM" id="SSF51445">
    <property type="entry name" value="(Trans)glycosidases"/>
    <property type="match status" value="1"/>
</dbReference>
<keyword evidence="3" id="KW-1185">Reference proteome</keyword>
<evidence type="ECO:0000313" key="2">
    <source>
        <dbReference type="EMBL" id="MBF4160773.1"/>
    </source>
</evidence>
<sequence>MTRAARVVRLLAIVVVLAAGQATVTVAAPGGAEGAPAAPASAISAISAISALAPGDTRAEQPRTRVRGTFFGVNGARIISPRNAAQWHTRRFASQLRRLAPGIIRVQGGHTSQWIDWRTGRFVQGPDSPFAGQNAGRKPLTMRDWAALVHRTRAVPLFDLNVVSSSLGEQLAMLRTARRLGMPVRYVELGNELYTADDRYLELYPTGADYARTMNRWIRRIKHAFPGVEIAVCGADDSSTFTSLYFGQRYQQWNEQLYARIRGADAVTFHPYWIAPPEQTADQAASNGALAWREFADQTLAGVPGRLRVWLTEFNQIDIPFSELPGSPPQVLGHAEQTWTTGLSLAAFCLLATSDPRVETALVHSALNGAPDPKSSQAGGNMEIQALLADGTDGSSRLGRTAENIALTPIFHQVRGTAPSPRGSLRVRRVSEGLPIPAALSSPSAAGLVDSLLGVRLGGGHVLLVNLASSAQRWTAPGGVARLRGVVLTAEPQARPAFDETSTVQRTRLDSVSGSLDLPAYSVTRVEVRSPTAKRRQR</sequence>
<dbReference type="InterPro" id="IPR017853">
    <property type="entry name" value="GH"/>
</dbReference>
<dbReference type="EMBL" id="JADIVZ010000001">
    <property type="protein sequence ID" value="MBF4160773.1"/>
    <property type="molecule type" value="Genomic_DNA"/>
</dbReference>
<comment type="caution">
    <text evidence="2">The sequence shown here is derived from an EMBL/GenBank/DDBJ whole genome shotgun (WGS) entry which is preliminary data.</text>
</comment>
<dbReference type="RefSeq" id="WP_194501952.1">
    <property type="nucleotide sequence ID" value="NZ_JADIVZ010000001.1"/>
</dbReference>
<keyword evidence="1" id="KW-0732">Signal</keyword>
<gene>
    <name evidence="2" type="ORF">ISG29_03670</name>
</gene>